<accession>A0A8H5C817</accession>
<sequence>MDQPSSLPPALTDRIPQEIYDSVIAAIGGEIWPTRALGAASLVCHAWEASSRSYIFYSVSFTPTSITFLAREAGNRVLMSIRCAKYVAELDSDDFIFLEDLLQEVLPKMPNLHSLSFEECNPEIITQVGRLSETGGRITTLDITGDGAGQVFSSFRAFQVMVAHFKGLQTLSLSNILWEDGAGGSLEGENIGMDPKVPSTLRSVDVWRDGTSGILLWLSSAAETIRSLQLPTLLRTELHLVPLFTHLEHLCLSFFDAPQPGDLARILSPCTMLKTLEVSANIVLPYGSALDAPTLETTTNPHQVPWYAELLSSVSSPLSKLSLQLCHIPEGEVDPMGWKILRDLLRTSRYAELKQLDFKVGDYDEFWASRSDCERCIRRELEGLDPRVQLSVGVRTWTSPFVYHD</sequence>
<proteinExistence type="predicted"/>
<dbReference type="AlphaFoldDB" id="A0A8H5C817"/>
<keyword evidence="2" id="KW-1185">Reference proteome</keyword>
<dbReference type="OrthoDB" id="2789810at2759"/>
<name>A0A8H5C817_9AGAR</name>
<evidence type="ECO:0008006" key="3">
    <source>
        <dbReference type="Google" id="ProtNLM"/>
    </source>
</evidence>
<evidence type="ECO:0000313" key="2">
    <source>
        <dbReference type="Proteomes" id="UP000541558"/>
    </source>
</evidence>
<protein>
    <recommendedName>
        <fullName evidence="3">F-box domain-containing protein</fullName>
    </recommendedName>
</protein>
<dbReference type="SUPFAM" id="SSF52047">
    <property type="entry name" value="RNI-like"/>
    <property type="match status" value="1"/>
</dbReference>
<evidence type="ECO:0000313" key="1">
    <source>
        <dbReference type="EMBL" id="KAF5336414.1"/>
    </source>
</evidence>
<dbReference type="Proteomes" id="UP000541558">
    <property type="component" value="Unassembled WGS sequence"/>
</dbReference>
<gene>
    <name evidence="1" type="ORF">D9611_006511</name>
</gene>
<dbReference type="InterPro" id="IPR032675">
    <property type="entry name" value="LRR_dom_sf"/>
</dbReference>
<dbReference type="Gene3D" id="3.80.10.10">
    <property type="entry name" value="Ribonuclease Inhibitor"/>
    <property type="match status" value="1"/>
</dbReference>
<organism evidence="1 2">
    <name type="scientific">Ephemerocybe angulata</name>
    <dbReference type="NCBI Taxonomy" id="980116"/>
    <lineage>
        <taxon>Eukaryota</taxon>
        <taxon>Fungi</taxon>
        <taxon>Dikarya</taxon>
        <taxon>Basidiomycota</taxon>
        <taxon>Agaricomycotina</taxon>
        <taxon>Agaricomycetes</taxon>
        <taxon>Agaricomycetidae</taxon>
        <taxon>Agaricales</taxon>
        <taxon>Agaricineae</taxon>
        <taxon>Psathyrellaceae</taxon>
        <taxon>Ephemerocybe</taxon>
    </lineage>
</organism>
<dbReference type="EMBL" id="JAACJK010000058">
    <property type="protein sequence ID" value="KAF5336414.1"/>
    <property type="molecule type" value="Genomic_DNA"/>
</dbReference>
<comment type="caution">
    <text evidence="1">The sequence shown here is derived from an EMBL/GenBank/DDBJ whole genome shotgun (WGS) entry which is preliminary data.</text>
</comment>
<reference evidence="1 2" key="1">
    <citation type="journal article" date="2020" name="ISME J.">
        <title>Uncovering the hidden diversity of litter-decomposition mechanisms in mushroom-forming fungi.</title>
        <authorList>
            <person name="Floudas D."/>
            <person name="Bentzer J."/>
            <person name="Ahren D."/>
            <person name="Johansson T."/>
            <person name="Persson P."/>
            <person name="Tunlid A."/>
        </authorList>
    </citation>
    <scope>NUCLEOTIDE SEQUENCE [LARGE SCALE GENOMIC DNA]</scope>
    <source>
        <strain evidence="1 2">CBS 175.51</strain>
    </source>
</reference>